<evidence type="ECO:0000256" key="1">
    <source>
        <dbReference type="ARBA" id="ARBA00005006"/>
    </source>
</evidence>
<evidence type="ECO:0000256" key="3">
    <source>
        <dbReference type="ARBA" id="ARBA00012220"/>
    </source>
</evidence>
<keyword evidence="7 10" id="KW-0067">ATP-binding</keyword>
<keyword evidence="6 10" id="KW-0547">Nucleotide-binding</keyword>
<dbReference type="GO" id="GO:0005524">
    <property type="term" value="F:ATP binding"/>
    <property type="evidence" value="ECO:0007669"/>
    <property type="project" value="UniProtKB-UniRule"/>
</dbReference>
<name>A0A060T4F1_BLAAD</name>
<evidence type="ECO:0000256" key="4">
    <source>
        <dbReference type="ARBA" id="ARBA00022598"/>
    </source>
</evidence>
<keyword evidence="5 10" id="KW-0317">Glutathione biosynthesis</keyword>
<dbReference type="UniPathway" id="UPA00142">
    <property type="reaction ID" value="UER00209"/>
</dbReference>
<evidence type="ECO:0000256" key="6">
    <source>
        <dbReference type="ARBA" id="ARBA00022741"/>
    </source>
</evidence>
<evidence type="ECO:0000256" key="8">
    <source>
        <dbReference type="ARBA" id="ARBA00030585"/>
    </source>
</evidence>
<dbReference type="Gene3D" id="3.30.590.50">
    <property type="match status" value="2"/>
</dbReference>
<reference evidence="12" key="2">
    <citation type="submission" date="2014-06" db="EMBL/GenBank/DDBJ databases">
        <title>The complete genome of Blastobotrys (Arxula) adeninivorans LS3 - a yeast of biotechnological interest.</title>
        <authorList>
            <person name="Kunze G."/>
            <person name="Gaillardin C."/>
            <person name="Czernicka M."/>
            <person name="Durrens P."/>
            <person name="Martin T."/>
            <person name="Boer E."/>
            <person name="Gabaldon T."/>
            <person name="Cruz J."/>
            <person name="Talla E."/>
            <person name="Marck C."/>
            <person name="Goffeau A."/>
            <person name="Barbe V."/>
            <person name="Baret P."/>
            <person name="Baronian K."/>
            <person name="Beier S."/>
            <person name="Bleykasten C."/>
            <person name="Bode R."/>
            <person name="Casaregola S."/>
            <person name="Despons L."/>
            <person name="Fairhead C."/>
            <person name="Giersberg M."/>
            <person name="Gierski P."/>
            <person name="Hahnel U."/>
            <person name="Hartmann A."/>
            <person name="Jankowska D."/>
            <person name="Jubin C."/>
            <person name="Jung P."/>
            <person name="Lafontaine I."/>
            <person name="Leh-Louis V."/>
            <person name="Lemaire M."/>
            <person name="Marcet-Houben M."/>
            <person name="Mascher M."/>
            <person name="Morel G."/>
            <person name="Richard G.-F."/>
            <person name="Riechen J."/>
            <person name="Sacerdot C."/>
            <person name="Sarkar A."/>
            <person name="Savel G."/>
            <person name="Schacherer J."/>
            <person name="Sherman D."/>
            <person name="Straub M.-L."/>
            <person name="Stein N."/>
            <person name="Thierry A."/>
            <person name="Trautwein-Schult A."/>
            <person name="Westhof E."/>
            <person name="Worch S."/>
            <person name="Dujon B."/>
            <person name="Souciet J.-L."/>
            <person name="Wincker P."/>
            <person name="Scholz U."/>
            <person name="Neuveglise N."/>
        </authorList>
    </citation>
    <scope>NUCLEOTIDE SEQUENCE</scope>
    <source>
        <strain evidence="12">LS3</strain>
    </source>
</reference>
<dbReference type="EMBL" id="HG937693">
    <property type="protein sequence ID" value="CDP35664.1"/>
    <property type="molecule type" value="Genomic_DNA"/>
</dbReference>
<dbReference type="PANTHER" id="PTHR11164:SF0">
    <property type="entry name" value="GLUTAMATE--CYSTEINE LIGASE CATALYTIC SUBUNIT"/>
    <property type="match status" value="1"/>
</dbReference>
<accession>A0A060T4F1</accession>
<evidence type="ECO:0000256" key="11">
    <source>
        <dbReference type="SAM" id="MobiDB-lite"/>
    </source>
</evidence>
<dbReference type="FunFam" id="3.30.590.50:FF:000002">
    <property type="entry name" value="Glutamate--cysteine ligase catalytic subunit"/>
    <property type="match status" value="1"/>
</dbReference>
<dbReference type="GO" id="GO:0004357">
    <property type="term" value="F:glutamate-cysteine ligase activity"/>
    <property type="evidence" value="ECO:0007669"/>
    <property type="project" value="UniProtKB-UniRule"/>
</dbReference>
<gene>
    <name evidence="12" type="ORF">GNLVRS02_ARAD1C40634g</name>
</gene>
<evidence type="ECO:0000256" key="10">
    <source>
        <dbReference type="RuleBase" id="RU367135"/>
    </source>
</evidence>
<comment type="similarity">
    <text evidence="2 10">Belongs to the glutamate--cysteine ligase type 3 family.</text>
</comment>
<dbReference type="GO" id="GO:0006750">
    <property type="term" value="P:glutathione biosynthetic process"/>
    <property type="evidence" value="ECO:0007669"/>
    <property type="project" value="UniProtKB-UniRule"/>
</dbReference>
<dbReference type="SUPFAM" id="SSF55931">
    <property type="entry name" value="Glutamine synthetase/guanido kinase"/>
    <property type="match status" value="1"/>
</dbReference>
<protein>
    <recommendedName>
        <fullName evidence="3 10">Glutamate--cysteine ligase</fullName>
        <ecNumber evidence="3 10">6.3.2.2</ecNumber>
    </recommendedName>
    <alternativeName>
        <fullName evidence="9 10">Gamma-ECS</fullName>
    </alternativeName>
    <alternativeName>
        <fullName evidence="8 10">Gamma-glutamylcysteine synthetase</fullName>
    </alternativeName>
</protein>
<sequence>MGLLSLGTPMKWEEAKKYADHVRDHGIEQLIHTYNKTKDRKCHTLLWGDEVESMVVEIDPETRQCRLSLRQAQILDQLAEAEKSGSLTAHNVSFHPEYGRYMIETTPAKPFTGEFSELLKVEDNMKARRDIARKNMNDNEVPLTITCYPMLGVGQFCDPYTAPGRSNPASRSFFLPDEMINTHVRFPTLTANIRSRRGSKVAINVPIYKDKNTPSPFIDPTIPWERDIYPEDANARDGAAKQDHIYMDSMGFGMGCCCLQITFQATDISEARNLYDQLAPLTPIFLALTAASPAYRGYLADQDARWNVIAGSVDDRTPVERGLEEDPSYNGPNSSPHIPKSRYDSIDCYISNTNPTLNGNVDHYNDSKLVVHEKIKSRLLEAGFDQLLATHFAHLFIRDPIVIFKELLHQNDEEDSDHFENIQSTNWQTLRFKPPPPGSSIGWRVEFRPMEIQLTDFENAAFSIMIVLLTRVIISYKLNFYLPISMVDENMKKAHGRDAVGQAKFWFRTNVSDHDTGKGEYAQLTVDEIINGCDRFVGLIPLVKNYLQTMNVDLEILCKLDRYLTLVSKRASGRLCTTANWIRNFVRNHPQYKFDSQITHDINYDLINAMKELTTKATPESESLLAGLHVASE</sequence>
<evidence type="ECO:0000256" key="7">
    <source>
        <dbReference type="ARBA" id="ARBA00022840"/>
    </source>
</evidence>
<evidence type="ECO:0000256" key="5">
    <source>
        <dbReference type="ARBA" id="ARBA00022684"/>
    </source>
</evidence>
<dbReference type="AlphaFoldDB" id="A0A060T4F1"/>
<keyword evidence="4 10" id="KW-0436">Ligase</keyword>
<organism evidence="12">
    <name type="scientific">Blastobotrys adeninivorans</name>
    <name type="common">Yeast</name>
    <name type="synonym">Arxula adeninivorans</name>
    <dbReference type="NCBI Taxonomy" id="409370"/>
    <lineage>
        <taxon>Eukaryota</taxon>
        <taxon>Fungi</taxon>
        <taxon>Dikarya</taxon>
        <taxon>Ascomycota</taxon>
        <taxon>Saccharomycotina</taxon>
        <taxon>Dipodascomycetes</taxon>
        <taxon>Dipodascales</taxon>
        <taxon>Trichomonascaceae</taxon>
        <taxon>Blastobotrys</taxon>
    </lineage>
</organism>
<feature type="region of interest" description="Disordered" evidence="11">
    <location>
        <begin position="317"/>
        <end position="339"/>
    </location>
</feature>
<dbReference type="PhylomeDB" id="A0A060T4F1"/>
<dbReference type="Pfam" id="PF03074">
    <property type="entry name" value="GCS"/>
    <property type="match status" value="1"/>
</dbReference>
<dbReference type="Gene3D" id="1.10.8.960">
    <property type="match status" value="1"/>
</dbReference>
<proteinExistence type="inferred from homology"/>
<comment type="pathway">
    <text evidence="1 10">Sulfur metabolism; glutathione biosynthesis; glutathione from L-cysteine and L-glutamate: step 1/2.</text>
</comment>
<evidence type="ECO:0000256" key="2">
    <source>
        <dbReference type="ARBA" id="ARBA00008100"/>
    </source>
</evidence>
<comment type="catalytic activity">
    <reaction evidence="10">
        <text>L-cysteine + L-glutamate + ATP = gamma-L-glutamyl-L-cysteine + ADP + phosphate + H(+)</text>
        <dbReference type="Rhea" id="RHEA:13285"/>
        <dbReference type="ChEBI" id="CHEBI:15378"/>
        <dbReference type="ChEBI" id="CHEBI:29985"/>
        <dbReference type="ChEBI" id="CHEBI:30616"/>
        <dbReference type="ChEBI" id="CHEBI:35235"/>
        <dbReference type="ChEBI" id="CHEBI:43474"/>
        <dbReference type="ChEBI" id="CHEBI:58173"/>
        <dbReference type="ChEBI" id="CHEBI:456216"/>
        <dbReference type="EC" id="6.3.2.2"/>
    </reaction>
</comment>
<dbReference type="InterPro" id="IPR004308">
    <property type="entry name" value="GCS"/>
</dbReference>
<dbReference type="EC" id="6.3.2.2" evidence="3 10"/>
<evidence type="ECO:0000313" key="12">
    <source>
        <dbReference type="EMBL" id="CDP35664.1"/>
    </source>
</evidence>
<evidence type="ECO:0000256" key="9">
    <source>
        <dbReference type="ARBA" id="ARBA00032122"/>
    </source>
</evidence>
<dbReference type="InterPro" id="IPR014746">
    <property type="entry name" value="Gln_synth/guanido_kin_cat_dom"/>
</dbReference>
<dbReference type="FunFam" id="3.30.590.50:FF:000001">
    <property type="entry name" value="Glutamate-cysteine ligase Gcs1"/>
    <property type="match status" value="1"/>
</dbReference>
<dbReference type="PANTHER" id="PTHR11164">
    <property type="entry name" value="GLUTAMATE CYSTEINE LIGASE"/>
    <property type="match status" value="1"/>
</dbReference>
<reference evidence="12" key="1">
    <citation type="submission" date="2014-02" db="EMBL/GenBank/DDBJ databases">
        <authorList>
            <person name="Genoscope - CEA"/>
        </authorList>
    </citation>
    <scope>NUCLEOTIDE SEQUENCE</scope>
    <source>
        <strain evidence="12">LS3</strain>
    </source>
</reference>